<evidence type="ECO:0000313" key="2">
    <source>
        <dbReference type="EMBL" id="PHJ18348.1"/>
    </source>
</evidence>
<dbReference type="Proteomes" id="UP000221165">
    <property type="component" value="Unassembled WGS sequence"/>
</dbReference>
<dbReference type="GeneID" id="94431179"/>
<dbReference type="AlphaFoldDB" id="A0A2C6KP13"/>
<dbReference type="VEuPathDB" id="ToxoDB:CSUI_007825"/>
<sequence>FSRSYIGTKYQVEEFLNEVYLCLKELKKHIPHHREDVRRTSHHLQKSWGTTALVFSG</sequence>
<evidence type="ECO:0000259" key="1">
    <source>
        <dbReference type="Pfam" id="PF11815"/>
    </source>
</evidence>
<comment type="caution">
    <text evidence="2">The sequence shown here is derived from an EMBL/GenBank/DDBJ whole genome shotgun (WGS) entry which is preliminary data.</text>
</comment>
<proteinExistence type="predicted"/>
<evidence type="ECO:0000313" key="3">
    <source>
        <dbReference type="Proteomes" id="UP000221165"/>
    </source>
</evidence>
<organism evidence="2 3">
    <name type="scientific">Cystoisospora suis</name>
    <dbReference type="NCBI Taxonomy" id="483139"/>
    <lineage>
        <taxon>Eukaryota</taxon>
        <taxon>Sar</taxon>
        <taxon>Alveolata</taxon>
        <taxon>Apicomplexa</taxon>
        <taxon>Conoidasida</taxon>
        <taxon>Coccidia</taxon>
        <taxon>Eucoccidiorida</taxon>
        <taxon>Eimeriorina</taxon>
        <taxon>Sarcocystidae</taxon>
        <taxon>Cystoisospora</taxon>
    </lineage>
</organism>
<protein>
    <submittedName>
        <fullName evidence="2">Patatin family protein</fullName>
    </submittedName>
</protein>
<dbReference type="Pfam" id="PF11815">
    <property type="entry name" value="DUF3336"/>
    <property type="match status" value="1"/>
</dbReference>
<feature type="non-terminal residue" evidence="2">
    <location>
        <position position="57"/>
    </location>
</feature>
<dbReference type="RefSeq" id="XP_067920056.1">
    <property type="nucleotide sequence ID" value="XM_068067968.1"/>
</dbReference>
<feature type="non-terminal residue" evidence="2">
    <location>
        <position position="1"/>
    </location>
</feature>
<dbReference type="GO" id="GO:0004806">
    <property type="term" value="F:triacylglycerol lipase activity"/>
    <property type="evidence" value="ECO:0007669"/>
    <property type="project" value="InterPro"/>
</dbReference>
<dbReference type="OrthoDB" id="10049244at2759"/>
<gene>
    <name evidence="2" type="ORF">CSUI_007825</name>
</gene>
<accession>A0A2C6KP13</accession>
<feature type="domain" description="Triacylglycerol lipase N-terminal" evidence="1">
    <location>
        <begin position="1"/>
        <end position="45"/>
    </location>
</feature>
<dbReference type="EMBL" id="MIGC01004204">
    <property type="protein sequence ID" value="PHJ18348.1"/>
    <property type="molecule type" value="Genomic_DNA"/>
</dbReference>
<name>A0A2C6KP13_9APIC</name>
<keyword evidence="3" id="KW-1185">Reference proteome</keyword>
<reference evidence="2 3" key="1">
    <citation type="journal article" date="2017" name="Int. J. Parasitol.">
        <title>The genome of the protozoan parasite Cystoisospora suis and a reverse vaccinology approach to identify vaccine candidates.</title>
        <authorList>
            <person name="Palmieri N."/>
            <person name="Shrestha A."/>
            <person name="Ruttkowski B."/>
            <person name="Beck T."/>
            <person name="Vogl C."/>
            <person name="Tomley F."/>
            <person name="Blake D.P."/>
            <person name="Joachim A."/>
        </authorList>
    </citation>
    <scope>NUCLEOTIDE SEQUENCE [LARGE SCALE GENOMIC DNA]</scope>
    <source>
        <strain evidence="2 3">Wien I</strain>
    </source>
</reference>
<dbReference type="InterPro" id="IPR021771">
    <property type="entry name" value="Triacylglycerol_lipase_N"/>
</dbReference>
<dbReference type="GO" id="GO:0006629">
    <property type="term" value="P:lipid metabolic process"/>
    <property type="evidence" value="ECO:0007669"/>
    <property type="project" value="InterPro"/>
</dbReference>